<evidence type="ECO:0000313" key="3">
    <source>
        <dbReference type="Proteomes" id="UP000326396"/>
    </source>
</evidence>
<comment type="caution">
    <text evidence="2">The sequence shown here is derived from an EMBL/GenBank/DDBJ whole genome shotgun (WGS) entry which is preliminary data.</text>
</comment>
<accession>A0A5N6PU90</accession>
<reference evidence="2 3" key="1">
    <citation type="submission" date="2019-05" db="EMBL/GenBank/DDBJ databases">
        <title>Mikania micrantha, genome provides insights into the molecular mechanism of rapid growth.</title>
        <authorList>
            <person name="Liu B."/>
        </authorList>
    </citation>
    <scope>NUCLEOTIDE SEQUENCE [LARGE SCALE GENOMIC DNA]</scope>
    <source>
        <strain evidence="2">NLD-2019</strain>
        <tissue evidence="2">Leaf</tissue>
    </source>
</reference>
<name>A0A5N6PU90_9ASTR</name>
<keyword evidence="3" id="KW-1185">Reference proteome</keyword>
<gene>
    <name evidence="2" type="ORF">E3N88_07385</name>
</gene>
<dbReference type="OrthoDB" id="2013011at2759"/>
<dbReference type="EMBL" id="SZYD01000003">
    <property type="protein sequence ID" value="KAD6796489.1"/>
    <property type="molecule type" value="Genomic_DNA"/>
</dbReference>
<evidence type="ECO:0000313" key="2">
    <source>
        <dbReference type="EMBL" id="KAD6796489.1"/>
    </source>
</evidence>
<sequence>MACLGIHHGGIEDSLIRNHHCDYRDEQSHHVSGFKHNVVKLTNHRVNKAMACDSDRRSAFCSSDKAFDLQTKRTAYSDYDEYNDRASIESARVSEKLDEWMRNSVREIVKNIKQAPLLIQIYADGEMTTKKSVPEDWPGVSKHRSSLLDGVIIVEELRDDTDLEEDEDGIRAFGVVIQGKMKGRDECKSRCYLLKTSSVNGGGLGHICTHFCLMKVRSFHTSASSQLNECWLV</sequence>
<protein>
    <recommendedName>
        <fullName evidence="1">DUF7804 domain-containing protein</fullName>
    </recommendedName>
</protein>
<evidence type="ECO:0000259" key="1">
    <source>
        <dbReference type="Pfam" id="PF25089"/>
    </source>
</evidence>
<proteinExistence type="predicted"/>
<dbReference type="Proteomes" id="UP000326396">
    <property type="component" value="Linkage Group LG11"/>
</dbReference>
<dbReference type="PANTHER" id="PTHR35127:SF1">
    <property type="entry name" value="GENOME ASSEMBLY, CHROMOSOME: A10"/>
    <property type="match status" value="1"/>
</dbReference>
<dbReference type="Pfam" id="PF25089">
    <property type="entry name" value="DUF7804"/>
    <property type="match status" value="1"/>
</dbReference>
<feature type="domain" description="DUF7804" evidence="1">
    <location>
        <begin position="93"/>
        <end position="162"/>
    </location>
</feature>
<dbReference type="InterPro" id="IPR056706">
    <property type="entry name" value="DUF7804"/>
</dbReference>
<dbReference type="PANTHER" id="PTHR35127">
    <property type="entry name" value="OS03G0736900 PROTEIN"/>
    <property type="match status" value="1"/>
</dbReference>
<organism evidence="2 3">
    <name type="scientific">Mikania micrantha</name>
    <name type="common">bitter vine</name>
    <dbReference type="NCBI Taxonomy" id="192012"/>
    <lineage>
        <taxon>Eukaryota</taxon>
        <taxon>Viridiplantae</taxon>
        <taxon>Streptophyta</taxon>
        <taxon>Embryophyta</taxon>
        <taxon>Tracheophyta</taxon>
        <taxon>Spermatophyta</taxon>
        <taxon>Magnoliopsida</taxon>
        <taxon>eudicotyledons</taxon>
        <taxon>Gunneridae</taxon>
        <taxon>Pentapetalae</taxon>
        <taxon>asterids</taxon>
        <taxon>campanulids</taxon>
        <taxon>Asterales</taxon>
        <taxon>Asteraceae</taxon>
        <taxon>Asteroideae</taxon>
        <taxon>Heliantheae alliance</taxon>
        <taxon>Eupatorieae</taxon>
        <taxon>Mikania</taxon>
    </lineage>
</organism>
<dbReference type="AlphaFoldDB" id="A0A5N6PU90"/>